<dbReference type="EMBL" id="BAAAAF010000002">
    <property type="protein sequence ID" value="GAA0034774.1"/>
    <property type="molecule type" value="Genomic_DNA"/>
</dbReference>
<keyword evidence="1" id="KW-0233">DNA recombination</keyword>
<keyword evidence="3" id="KW-1185">Reference proteome</keyword>
<dbReference type="Gene3D" id="1.10.443.10">
    <property type="entry name" value="Intergrase catalytic core"/>
    <property type="match status" value="1"/>
</dbReference>
<name>A0ABP3C564_9MICO</name>
<accession>A0ABP3C564</accession>
<evidence type="ECO:0000256" key="1">
    <source>
        <dbReference type="ARBA" id="ARBA00023172"/>
    </source>
</evidence>
<dbReference type="InterPro" id="IPR013762">
    <property type="entry name" value="Integrase-like_cat_sf"/>
</dbReference>
<protein>
    <recommendedName>
        <fullName evidence="4">Tyr recombinase domain-containing protein</fullName>
    </recommendedName>
</protein>
<dbReference type="InterPro" id="IPR011010">
    <property type="entry name" value="DNA_brk_join_enz"/>
</dbReference>
<organism evidence="2 3">
    <name type="scientific">Brevibacterium metallidurans</name>
    <dbReference type="NCBI Taxonomy" id="1482676"/>
    <lineage>
        <taxon>Bacteria</taxon>
        <taxon>Bacillati</taxon>
        <taxon>Actinomycetota</taxon>
        <taxon>Actinomycetes</taxon>
        <taxon>Micrococcales</taxon>
        <taxon>Brevibacteriaceae</taxon>
        <taxon>Brevibacterium</taxon>
    </lineage>
</organism>
<sequence length="133" mass="15028">MRQSNSFRERGIADILYIAATNGPRIRESAPVRWTDIDFAANTISCVGELVRHKGERLIWEYFEKSDLSARTIPLPDGLVTIFRARKDALERLIPGGEATEAQQPFVFTSARVTDLDPEYAIKAVRNVMDFQA</sequence>
<dbReference type="SUPFAM" id="SSF56349">
    <property type="entry name" value="DNA breaking-rejoining enzymes"/>
    <property type="match status" value="1"/>
</dbReference>
<evidence type="ECO:0000313" key="2">
    <source>
        <dbReference type="EMBL" id="GAA0034774.1"/>
    </source>
</evidence>
<reference evidence="2 3" key="1">
    <citation type="submission" date="2024-01" db="EMBL/GenBank/DDBJ databases">
        <title>Characterization of antibiotic resistant novel bacterial strains and their environmental applications.</title>
        <authorList>
            <person name="Manzoor S."/>
            <person name="Abbas S."/>
            <person name="Arshad M."/>
            <person name="Ahmed I."/>
        </authorList>
    </citation>
    <scope>NUCLEOTIDE SEQUENCE [LARGE SCALE GENOMIC DNA]</scope>
    <source>
        <strain evidence="2 3">NCCP-602</strain>
    </source>
</reference>
<comment type="caution">
    <text evidence="2">The sequence shown here is derived from an EMBL/GenBank/DDBJ whole genome shotgun (WGS) entry which is preliminary data.</text>
</comment>
<evidence type="ECO:0000313" key="3">
    <source>
        <dbReference type="Proteomes" id="UP001498238"/>
    </source>
</evidence>
<gene>
    <name evidence="2" type="ORF">NCCP602_07350</name>
</gene>
<proteinExistence type="predicted"/>
<dbReference type="Proteomes" id="UP001498238">
    <property type="component" value="Unassembled WGS sequence"/>
</dbReference>
<evidence type="ECO:0008006" key="4">
    <source>
        <dbReference type="Google" id="ProtNLM"/>
    </source>
</evidence>